<protein>
    <recommendedName>
        <fullName evidence="1">BRWD/PHIP N-terminal domain-containing protein</fullName>
    </recommendedName>
</protein>
<keyword evidence="3" id="KW-1185">Reference proteome</keyword>
<dbReference type="GO" id="GO:0007010">
    <property type="term" value="P:cytoskeleton organization"/>
    <property type="evidence" value="ECO:0007669"/>
    <property type="project" value="TreeGrafter"/>
</dbReference>
<reference evidence="2" key="1">
    <citation type="submission" date="2022-08" db="UniProtKB">
        <authorList>
            <consortium name="EnsemblMetazoa"/>
        </authorList>
    </citation>
    <scope>IDENTIFICATION</scope>
    <source>
        <strain evidence="2">Israel</strain>
    </source>
</reference>
<dbReference type="Proteomes" id="UP000092462">
    <property type="component" value="Unassembled WGS sequence"/>
</dbReference>
<feature type="domain" description="BRWD/PHIP N-terminal" evidence="1">
    <location>
        <begin position="3"/>
        <end position="67"/>
    </location>
</feature>
<dbReference type="VEuPathDB" id="VectorBase:PPAPM1_005602"/>
<proteinExistence type="predicted"/>
<sequence>MDNSESVKKSILTPELYFLISKFLSVSPLQDTKKVLVSELERHKILPKRIDWTGQEHDQTFAELVSTQVQFPLYQRFWFPMRSL</sequence>
<dbReference type="PANTHER" id="PTHR16266">
    <property type="entry name" value="WD REPEAT DOMAIN 9"/>
    <property type="match status" value="1"/>
</dbReference>
<evidence type="ECO:0000313" key="3">
    <source>
        <dbReference type="Proteomes" id="UP000092462"/>
    </source>
</evidence>
<name>A0A1B0DJ82_PHLPP</name>
<dbReference type="EnsemblMetazoa" id="PPAI008306-RA">
    <property type="protein sequence ID" value="PPAI008306-PA"/>
    <property type="gene ID" value="PPAI008306"/>
</dbReference>
<dbReference type="PANTHER" id="PTHR16266:SF17">
    <property type="entry name" value="BRWD3"/>
    <property type="match status" value="1"/>
</dbReference>
<evidence type="ECO:0000259" key="1">
    <source>
        <dbReference type="Pfam" id="PF25437"/>
    </source>
</evidence>
<dbReference type="InterPro" id="IPR052060">
    <property type="entry name" value="Bromo_WD_repeat"/>
</dbReference>
<accession>A0A1B0DJ82</accession>
<dbReference type="VEuPathDB" id="VectorBase:PPAI008306"/>
<evidence type="ECO:0000313" key="2">
    <source>
        <dbReference type="EnsemblMetazoa" id="PPAI008306-PA"/>
    </source>
</evidence>
<dbReference type="GO" id="GO:0005634">
    <property type="term" value="C:nucleus"/>
    <property type="evidence" value="ECO:0007669"/>
    <property type="project" value="TreeGrafter"/>
</dbReference>
<organism evidence="2 3">
    <name type="scientific">Phlebotomus papatasi</name>
    <name type="common">Sandfly</name>
    <dbReference type="NCBI Taxonomy" id="29031"/>
    <lineage>
        <taxon>Eukaryota</taxon>
        <taxon>Metazoa</taxon>
        <taxon>Ecdysozoa</taxon>
        <taxon>Arthropoda</taxon>
        <taxon>Hexapoda</taxon>
        <taxon>Insecta</taxon>
        <taxon>Pterygota</taxon>
        <taxon>Neoptera</taxon>
        <taxon>Endopterygota</taxon>
        <taxon>Diptera</taxon>
        <taxon>Nematocera</taxon>
        <taxon>Psychodoidea</taxon>
        <taxon>Psychodidae</taxon>
        <taxon>Phlebotomus</taxon>
        <taxon>Phlebotomus</taxon>
    </lineage>
</organism>
<dbReference type="GO" id="GO:0008360">
    <property type="term" value="P:regulation of cell shape"/>
    <property type="evidence" value="ECO:0007669"/>
    <property type="project" value="TreeGrafter"/>
</dbReference>
<dbReference type="AlphaFoldDB" id="A0A1B0DJ82"/>
<dbReference type="GO" id="GO:0006357">
    <property type="term" value="P:regulation of transcription by RNA polymerase II"/>
    <property type="evidence" value="ECO:0007669"/>
    <property type="project" value="TreeGrafter"/>
</dbReference>
<dbReference type="EMBL" id="AJVK01064577">
    <property type="status" value="NOT_ANNOTATED_CDS"/>
    <property type="molecule type" value="Genomic_DNA"/>
</dbReference>
<dbReference type="InterPro" id="IPR057452">
    <property type="entry name" value="BRWD/PHIP_N"/>
</dbReference>
<dbReference type="Pfam" id="PF25437">
    <property type="entry name" value="BRWD1_N"/>
    <property type="match status" value="1"/>
</dbReference>